<name>A0ACC6QV24_9ACTN</name>
<evidence type="ECO:0000313" key="2">
    <source>
        <dbReference type="Proteomes" id="UP001375539"/>
    </source>
</evidence>
<keyword evidence="2" id="KW-1185">Reference proteome</keyword>
<protein>
    <submittedName>
        <fullName evidence="1">Uncharacterized protein</fullName>
    </submittedName>
</protein>
<accession>A0ACC6QV24</accession>
<reference evidence="1" key="1">
    <citation type="submission" date="2024-03" db="EMBL/GenBank/DDBJ databases">
        <title>Novel Streptomyces species of biotechnological and ecological value are a feature of Machair soil.</title>
        <authorList>
            <person name="Prole J.R."/>
            <person name="Goodfellow M."/>
            <person name="Allenby N."/>
            <person name="Ward A.C."/>
        </authorList>
    </citation>
    <scope>NUCLEOTIDE SEQUENCE</scope>
    <source>
        <strain evidence="1">MS1.AVA.4</strain>
    </source>
</reference>
<comment type="caution">
    <text evidence="1">The sequence shown here is derived from an EMBL/GenBank/DDBJ whole genome shotgun (WGS) entry which is preliminary data.</text>
</comment>
<gene>
    <name evidence="1" type="ORF">WKI58_37730</name>
</gene>
<organism evidence="1 2">
    <name type="scientific">Streptomyces pratisoli</name>
    <dbReference type="NCBI Taxonomy" id="3139917"/>
    <lineage>
        <taxon>Bacteria</taxon>
        <taxon>Bacillati</taxon>
        <taxon>Actinomycetota</taxon>
        <taxon>Actinomycetes</taxon>
        <taxon>Kitasatosporales</taxon>
        <taxon>Streptomycetaceae</taxon>
        <taxon>Streptomyces</taxon>
    </lineage>
</organism>
<proteinExistence type="predicted"/>
<dbReference type="Proteomes" id="UP001375539">
    <property type="component" value="Unassembled WGS sequence"/>
</dbReference>
<sequence>MRAGRIGGIRRPGTLGRLEMGHGRRPYQAGPDTADGRVRLGKLGVRAFLEGAAADQLPAIVVQVDLPFSELLQLQASSVSGSPSLNRMTALTSGTFRSGLTS</sequence>
<dbReference type="EMBL" id="JBBKAI010000002">
    <property type="protein sequence ID" value="MEJ8662151.1"/>
    <property type="molecule type" value="Genomic_DNA"/>
</dbReference>
<evidence type="ECO:0000313" key="1">
    <source>
        <dbReference type="EMBL" id="MEJ8662151.1"/>
    </source>
</evidence>